<dbReference type="EMBL" id="JH816971">
    <property type="protein sequence ID" value="EKC28585.1"/>
    <property type="molecule type" value="Genomic_DNA"/>
</dbReference>
<dbReference type="Gene3D" id="2.170.300.10">
    <property type="entry name" value="Tie2 ligand-binding domain superfamily"/>
    <property type="match status" value="1"/>
</dbReference>
<sequence length="308" mass="34480">MFTYHHHNRKVTCLRLKENQRQRFLRCHGEDQTDLTAARRDHGEANIENMNLVQEPANKETADNMDNLYDDLSIGGVCCANYYRKNNQCKECPLGTYGVNCSWACPQDYFGRFCKKSCNCSIHQFCSPDFGCVQIENVTEKSILVSNRTAGNIQEDLAWHNTAFLLAWVLLILIAMVGAFHSKFRSLSGFNGRTKARHGTGNEKASIGYETVFCGNKLCKNGTHFRTKGKEVTCPGHEDCTAIIPLETTITDEKRWATECIGELQSDDGPLFISHFTSDGDGAAASGASGKQGHMIENFKDLRHIFDS</sequence>
<dbReference type="AlphaFoldDB" id="K1QIB7"/>
<protein>
    <submittedName>
        <fullName evidence="1">Uncharacterized protein</fullName>
    </submittedName>
</protein>
<dbReference type="HOGENOM" id="CLU_903848_0_0_1"/>
<name>K1QIB7_MAGGI</name>
<dbReference type="InParanoid" id="K1QIB7"/>
<accession>K1QIB7</accession>
<proteinExistence type="predicted"/>
<evidence type="ECO:0000313" key="1">
    <source>
        <dbReference type="EMBL" id="EKC28585.1"/>
    </source>
</evidence>
<organism evidence="1">
    <name type="scientific">Magallana gigas</name>
    <name type="common">Pacific oyster</name>
    <name type="synonym">Crassostrea gigas</name>
    <dbReference type="NCBI Taxonomy" id="29159"/>
    <lineage>
        <taxon>Eukaryota</taxon>
        <taxon>Metazoa</taxon>
        <taxon>Spiralia</taxon>
        <taxon>Lophotrochozoa</taxon>
        <taxon>Mollusca</taxon>
        <taxon>Bivalvia</taxon>
        <taxon>Autobranchia</taxon>
        <taxon>Pteriomorphia</taxon>
        <taxon>Ostreida</taxon>
        <taxon>Ostreoidea</taxon>
        <taxon>Ostreidae</taxon>
        <taxon>Magallana</taxon>
    </lineage>
</organism>
<reference evidence="1" key="1">
    <citation type="journal article" date="2012" name="Nature">
        <title>The oyster genome reveals stress adaptation and complexity of shell formation.</title>
        <authorList>
            <person name="Zhang G."/>
            <person name="Fang X."/>
            <person name="Guo X."/>
            <person name="Li L."/>
            <person name="Luo R."/>
            <person name="Xu F."/>
            <person name="Yang P."/>
            <person name="Zhang L."/>
            <person name="Wang X."/>
            <person name="Qi H."/>
            <person name="Xiong Z."/>
            <person name="Que H."/>
            <person name="Xie Y."/>
            <person name="Holland P.W."/>
            <person name="Paps J."/>
            <person name="Zhu Y."/>
            <person name="Wu F."/>
            <person name="Chen Y."/>
            <person name="Wang J."/>
            <person name="Peng C."/>
            <person name="Meng J."/>
            <person name="Yang L."/>
            <person name="Liu J."/>
            <person name="Wen B."/>
            <person name="Zhang N."/>
            <person name="Huang Z."/>
            <person name="Zhu Q."/>
            <person name="Feng Y."/>
            <person name="Mount A."/>
            <person name="Hedgecock D."/>
            <person name="Xu Z."/>
            <person name="Liu Y."/>
            <person name="Domazet-Loso T."/>
            <person name="Du Y."/>
            <person name="Sun X."/>
            <person name="Zhang S."/>
            <person name="Liu B."/>
            <person name="Cheng P."/>
            <person name="Jiang X."/>
            <person name="Li J."/>
            <person name="Fan D."/>
            <person name="Wang W."/>
            <person name="Fu W."/>
            <person name="Wang T."/>
            <person name="Wang B."/>
            <person name="Zhang J."/>
            <person name="Peng Z."/>
            <person name="Li Y."/>
            <person name="Li N."/>
            <person name="Wang J."/>
            <person name="Chen M."/>
            <person name="He Y."/>
            <person name="Tan F."/>
            <person name="Song X."/>
            <person name="Zheng Q."/>
            <person name="Huang R."/>
            <person name="Yang H."/>
            <person name="Du X."/>
            <person name="Chen L."/>
            <person name="Yang M."/>
            <person name="Gaffney P.M."/>
            <person name="Wang S."/>
            <person name="Luo L."/>
            <person name="She Z."/>
            <person name="Ming Y."/>
            <person name="Huang W."/>
            <person name="Zhang S."/>
            <person name="Huang B."/>
            <person name="Zhang Y."/>
            <person name="Qu T."/>
            <person name="Ni P."/>
            <person name="Miao G."/>
            <person name="Wang J."/>
            <person name="Wang Q."/>
            <person name="Steinberg C.E."/>
            <person name="Wang H."/>
            <person name="Li N."/>
            <person name="Qian L."/>
            <person name="Zhang G."/>
            <person name="Li Y."/>
            <person name="Yang H."/>
            <person name="Liu X."/>
            <person name="Wang J."/>
            <person name="Yin Y."/>
            <person name="Wang J."/>
        </authorList>
    </citation>
    <scope>NUCLEOTIDE SEQUENCE [LARGE SCALE GENOMIC DNA]</scope>
    <source>
        <strain evidence="1">05x7-T-G4-1.051#20</strain>
    </source>
</reference>
<gene>
    <name evidence="1" type="ORF">CGI_10011792</name>
</gene>